<dbReference type="OrthoDB" id="5363290at2759"/>
<keyword evidence="3" id="KW-1185">Reference proteome</keyword>
<keyword evidence="1" id="KW-1133">Transmembrane helix</keyword>
<feature type="transmembrane region" description="Helical" evidence="1">
    <location>
        <begin position="91"/>
        <end position="109"/>
    </location>
</feature>
<feature type="transmembrane region" description="Helical" evidence="1">
    <location>
        <begin position="60"/>
        <end position="79"/>
    </location>
</feature>
<organism evidence="2 3">
    <name type="scientific">Piedraia hortae CBS 480.64</name>
    <dbReference type="NCBI Taxonomy" id="1314780"/>
    <lineage>
        <taxon>Eukaryota</taxon>
        <taxon>Fungi</taxon>
        <taxon>Dikarya</taxon>
        <taxon>Ascomycota</taxon>
        <taxon>Pezizomycotina</taxon>
        <taxon>Dothideomycetes</taxon>
        <taxon>Dothideomycetidae</taxon>
        <taxon>Capnodiales</taxon>
        <taxon>Piedraiaceae</taxon>
        <taxon>Piedraia</taxon>
    </lineage>
</organism>
<evidence type="ECO:0008006" key="4">
    <source>
        <dbReference type="Google" id="ProtNLM"/>
    </source>
</evidence>
<feature type="transmembrane region" description="Helical" evidence="1">
    <location>
        <begin position="130"/>
        <end position="154"/>
    </location>
</feature>
<dbReference type="EMBL" id="MU006000">
    <property type="protein sequence ID" value="KAF2858923.1"/>
    <property type="molecule type" value="Genomic_DNA"/>
</dbReference>
<feature type="transmembrane region" description="Helical" evidence="1">
    <location>
        <begin position="20"/>
        <end position="40"/>
    </location>
</feature>
<accession>A0A6A7BUV9</accession>
<keyword evidence="1" id="KW-0472">Membrane</keyword>
<protein>
    <recommendedName>
        <fullName evidence="4">MARVEL domain-containing protein</fullName>
    </recommendedName>
</protein>
<keyword evidence="1" id="KW-0812">Transmembrane</keyword>
<dbReference type="AlphaFoldDB" id="A0A6A7BUV9"/>
<dbReference type="Proteomes" id="UP000799421">
    <property type="component" value="Unassembled WGS sequence"/>
</dbReference>
<dbReference type="PANTHER" id="PTHR42083">
    <property type="entry name" value="MARVEL DOMAIN-CONTAINING PROTEIN"/>
    <property type="match status" value="1"/>
</dbReference>
<proteinExistence type="predicted"/>
<evidence type="ECO:0000256" key="1">
    <source>
        <dbReference type="SAM" id="Phobius"/>
    </source>
</evidence>
<sequence length="169" mass="19013">MALLDSVGSHSHSGGLTGAILRAILRFFQFIMALVVAGLYGQDLQHPHNADSKYGRGKWIFAEICAGLSAFTALIYGIPFVKSFWGFGWDWILFLLWTALFGMFGKMYINTHKTQAGENGKQVGHTRMKNAVWVDLVCMLLWLVTAIYSTILFFRHRSGRTLHTGRARV</sequence>
<name>A0A6A7BUV9_9PEZI</name>
<evidence type="ECO:0000313" key="3">
    <source>
        <dbReference type="Proteomes" id="UP000799421"/>
    </source>
</evidence>
<evidence type="ECO:0000313" key="2">
    <source>
        <dbReference type="EMBL" id="KAF2858923.1"/>
    </source>
</evidence>
<dbReference type="PANTHER" id="PTHR42083:SF1">
    <property type="entry name" value="MARVEL DOMAIN-CONTAINING PROTEIN"/>
    <property type="match status" value="1"/>
</dbReference>
<reference evidence="2" key="1">
    <citation type="journal article" date="2020" name="Stud. Mycol.">
        <title>101 Dothideomycetes genomes: a test case for predicting lifestyles and emergence of pathogens.</title>
        <authorList>
            <person name="Haridas S."/>
            <person name="Albert R."/>
            <person name="Binder M."/>
            <person name="Bloem J."/>
            <person name="Labutti K."/>
            <person name="Salamov A."/>
            <person name="Andreopoulos B."/>
            <person name="Baker S."/>
            <person name="Barry K."/>
            <person name="Bills G."/>
            <person name="Bluhm B."/>
            <person name="Cannon C."/>
            <person name="Castanera R."/>
            <person name="Culley D."/>
            <person name="Daum C."/>
            <person name="Ezra D."/>
            <person name="Gonzalez J."/>
            <person name="Henrissat B."/>
            <person name="Kuo A."/>
            <person name="Liang C."/>
            <person name="Lipzen A."/>
            <person name="Lutzoni F."/>
            <person name="Magnuson J."/>
            <person name="Mondo S."/>
            <person name="Nolan M."/>
            <person name="Ohm R."/>
            <person name="Pangilinan J."/>
            <person name="Park H.-J."/>
            <person name="Ramirez L."/>
            <person name="Alfaro M."/>
            <person name="Sun H."/>
            <person name="Tritt A."/>
            <person name="Yoshinaga Y."/>
            <person name="Zwiers L.-H."/>
            <person name="Turgeon B."/>
            <person name="Goodwin S."/>
            <person name="Spatafora J."/>
            <person name="Crous P."/>
            <person name="Grigoriev I."/>
        </authorList>
    </citation>
    <scope>NUCLEOTIDE SEQUENCE</scope>
    <source>
        <strain evidence="2">CBS 480.64</strain>
    </source>
</reference>
<gene>
    <name evidence="2" type="ORF">K470DRAFT_259311</name>
</gene>